<dbReference type="Pfam" id="PF13561">
    <property type="entry name" value="adh_short_C2"/>
    <property type="match status" value="1"/>
</dbReference>
<gene>
    <name evidence="2" type="ORF">NY014_04225</name>
</gene>
<evidence type="ECO:0000256" key="1">
    <source>
        <dbReference type="ARBA" id="ARBA00006484"/>
    </source>
</evidence>
<dbReference type="PANTHER" id="PTHR43943:SF2">
    <property type="entry name" value="DEHYDROGENASE_REDUCTASE 4"/>
    <property type="match status" value="1"/>
</dbReference>
<dbReference type="PANTHER" id="PTHR43943">
    <property type="entry name" value="DEHYDROGENASE/REDUCTASE (SDR FAMILY) MEMBER 4"/>
    <property type="match status" value="1"/>
</dbReference>
<proteinExistence type="inferred from homology"/>
<keyword evidence="2" id="KW-0560">Oxidoreductase</keyword>
<comment type="similarity">
    <text evidence="1">Belongs to the short-chain dehydrogenases/reductases (SDR) family.</text>
</comment>
<comment type="caution">
    <text evidence="2">The sequence shown here is derived from an EMBL/GenBank/DDBJ whole genome shotgun (WGS) entry which is preliminary data.</text>
</comment>
<dbReference type="CDD" id="cd05233">
    <property type="entry name" value="SDR_c"/>
    <property type="match status" value="1"/>
</dbReference>
<protein>
    <submittedName>
        <fullName evidence="2">Glucose 1-dehydrogenase</fullName>
        <ecNumber evidence="2">1.1.1.47</ecNumber>
    </submittedName>
</protein>
<accession>A0ABT2G2X3</accession>
<name>A0ABT2G2X3_9BACT</name>
<dbReference type="PRINTS" id="PR00080">
    <property type="entry name" value="SDRFAMILY"/>
</dbReference>
<dbReference type="GO" id="GO:0047936">
    <property type="term" value="F:glucose 1-dehydrogenase [NAD(P)+] activity"/>
    <property type="evidence" value="ECO:0007669"/>
    <property type="project" value="UniProtKB-EC"/>
</dbReference>
<dbReference type="EMBL" id="JANWGH010000001">
    <property type="protein sequence ID" value="MCS5489620.1"/>
    <property type="molecule type" value="Genomic_DNA"/>
</dbReference>
<organism evidence="2 3">
    <name type="scientific">Algoriphagus limi</name>
    <dbReference type="NCBI Taxonomy" id="2975273"/>
    <lineage>
        <taxon>Bacteria</taxon>
        <taxon>Pseudomonadati</taxon>
        <taxon>Bacteroidota</taxon>
        <taxon>Cytophagia</taxon>
        <taxon>Cytophagales</taxon>
        <taxon>Cyclobacteriaceae</taxon>
        <taxon>Algoriphagus</taxon>
    </lineage>
</organism>
<dbReference type="PRINTS" id="PR00081">
    <property type="entry name" value="GDHRDH"/>
</dbReference>
<dbReference type="EC" id="1.1.1.47" evidence="2"/>
<dbReference type="InterPro" id="IPR002347">
    <property type="entry name" value="SDR_fam"/>
</dbReference>
<keyword evidence="3" id="KW-1185">Reference proteome</keyword>
<dbReference type="Gene3D" id="3.40.50.720">
    <property type="entry name" value="NAD(P)-binding Rossmann-like Domain"/>
    <property type="match status" value="1"/>
</dbReference>
<dbReference type="Proteomes" id="UP001206788">
    <property type="component" value="Unassembled WGS sequence"/>
</dbReference>
<evidence type="ECO:0000313" key="2">
    <source>
        <dbReference type="EMBL" id="MCS5489620.1"/>
    </source>
</evidence>
<dbReference type="InterPro" id="IPR036291">
    <property type="entry name" value="NAD(P)-bd_dom_sf"/>
</dbReference>
<dbReference type="NCBIfam" id="NF005559">
    <property type="entry name" value="PRK07231.1"/>
    <property type="match status" value="1"/>
</dbReference>
<dbReference type="SUPFAM" id="SSF51735">
    <property type="entry name" value="NAD(P)-binding Rossmann-fold domains"/>
    <property type="match status" value="1"/>
</dbReference>
<sequence length="255" mass="26956">MDLSKIFSLDGKVALITGASKGIGLSIAEIFAAAGAKVVISSRKQEVLDEMANQLKSKGYEATGIACNVGNMEELPGLVDQTVEKYGQIDILVNNAASNPVFGPVHETSLEAFDKIMDVNVKAPFELTRLCFPHLRKSSNASVINISSIGGISPEKGLGIYSVSKAALISLTKVYAKEWGGAGIRVNAICPGLIQTKFSEALWSNEKIMNMILQNLSIKRAGTSEEIGAMALFLASEASSYTTGAVFTADGGFTI</sequence>
<dbReference type="RefSeq" id="WP_259413290.1">
    <property type="nucleotide sequence ID" value="NZ_JANWGH010000001.1"/>
</dbReference>
<dbReference type="InterPro" id="IPR020904">
    <property type="entry name" value="Sc_DH/Rdtase_CS"/>
</dbReference>
<reference evidence="2 3" key="1">
    <citation type="submission" date="2022-08" db="EMBL/GenBank/DDBJ databases">
        <title>Algoriphagus sp. CAU 1643 isolated from mud.</title>
        <authorList>
            <person name="Kim W."/>
        </authorList>
    </citation>
    <scope>NUCLEOTIDE SEQUENCE [LARGE SCALE GENOMIC DNA]</scope>
    <source>
        <strain evidence="2 3">CAU 1643</strain>
    </source>
</reference>
<evidence type="ECO:0000313" key="3">
    <source>
        <dbReference type="Proteomes" id="UP001206788"/>
    </source>
</evidence>
<dbReference type="PROSITE" id="PS00061">
    <property type="entry name" value="ADH_SHORT"/>
    <property type="match status" value="1"/>
</dbReference>